<dbReference type="EMBL" id="JAZGQO010000009">
    <property type="protein sequence ID" value="KAK6178372.1"/>
    <property type="molecule type" value="Genomic_DNA"/>
</dbReference>
<evidence type="ECO:0000256" key="4">
    <source>
        <dbReference type="PROSITE-ProRule" id="PRU00125"/>
    </source>
</evidence>
<dbReference type="GO" id="GO:0035331">
    <property type="term" value="P:negative regulation of hippo signaling"/>
    <property type="evidence" value="ECO:0007669"/>
    <property type="project" value="TreeGrafter"/>
</dbReference>
<sequence>MGNLYHTGCFTCCSCGRTLRGKAFYNVHGRVFCEEDYLYSGFQQTADKCVVCGHLIMEMVRLQHFDITFATNRPTCPTQSKLWFWLSIDVE</sequence>
<dbReference type="GO" id="GO:0005912">
    <property type="term" value="C:adherens junction"/>
    <property type="evidence" value="ECO:0007669"/>
    <property type="project" value="TreeGrafter"/>
</dbReference>
<evidence type="ECO:0000256" key="2">
    <source>
        <dbReference type="ARBA" id="ARBA00022833"/>
    </source>
</evidence>
<dbReference type="PROSITE" id="PS50023">
    <property type="entry name" value="LIM_DOMAIN_2"/>
    <property type="match status" value="1"/>
</dbReference>
<dbReference type="PANTHER" id="PTHR24219">
    <property type="entry name" value="LIM DOMAIN-CONTAINING PROTEIN JUB"/>
    <property type="match status" value="1"/>
</dbReference>
<dbReference type="GO" id="GO:0005667">
    <property type="term" value="C:transcription regulator complex"/>
    <property type="evidence" value="ECO:0007669"/>
    <property type="project" value="TreeGrafter"/>
</dbReference>
<keyword evidence="7" id="KW-1185">Reference proteome</keyword>
<dbReference type="InterPro" id="IPR001781">
    <property type="entry name" value="Znf_LIM"/>
</dbReference>
<dbReference type="Pfam" id="PF00412">
    <property type="entry name" value="LIM"/>
    <property type="match status" value="1"/>
</dbReference>
<keyword evidence="1 4" id="KW-0479">Metal-binding</keyword>
<feature type="domain" description="LIM zinc-binding" evidence="5">
    <location>
        <begin position="1"/>
        <end position="43"/>
    </location>
</feature>
<protein>
    <recommendedName>
        <fullName evidence="5">LIM zinc-binding domain-containing protein</fullName>
    </recommendedName>
</protein>
<evidence type="ECO:0000256" key="1">
    <source>
        <dbReference type="ARBA" id="ARBA00022723"/>
    </source>
</evidence>
<organism evidence="6 7">
    <name type="scientific">Patella caerulea</name>
    <name type="common">Rayed Mediterranean limpet</name>
    <dbReference type="NCBI Taxonomy" id="87958"/>
    <lineage>
        <taxon>Eukaryota</taxon>
        <taxon>Metazoa</taxon>
        <taxon>Spiralia</taxon>
        <taxon>Lophotrochozoa</taxon>
        <taxon>Mollusca</taxon>
        <taxon>Gastropoda</taxon>
        <taxon>Patellogastropoda</taxon>
        <taxon>Patelloidea</taxon>
        <taxon>Patellidae</taxon>
        <taxon>Patella</taxon>
    </lineage>
</organism>
<dbReference type="PANTHER" id="PTHR24219:SF4">
    <property type="entry name" value="LIM DOMAIN-CONTAINING PROTEIN JUB"/>
    <property type="match status" value="1"/>
</dbReference>
<evidence type="ECO:0000256" key="3">
    <source>
        <dbReference type="ARBA" id="ARBA00023038"/>
    </source>
</evidence>
<dbReference type="Proteomes" id="UP001347796">
    <property type="component" value="Unassembled WGS sequence"/>
</dbReference>
<gene>
    <name evidence="6" type="ORF">SNE40_013167</name>
</gene>
<evidence type="ECO:0000313" key="6">
    <source>
        <dbReference type="EMBL" id="KAK6178372.1"/>
    </source>
</evidence>
<dbReference type="GO" id="GO:0007010">
    <property type="term" value="P:cytoskeleton organization"/>
    <property type="evidence" value="ECO:0007669"/>
    <property type="project" value="TreeGrafter"/>
</dbReference>
<keyword evidence="2 4" id="KW-0862">Zinc</keyword>
<name>A0AAN8JIU2_PATCE</name>
<dbReference type="GO" id="GO:0046872">
    <property type="term" value="F:metal ion binding"/>
    <property type="evidence" value="ECO:0007669"/>
    <property type="project" value="UniProtKB-KW"/>
</dbReference>
<comment type="caution">
    <text evidence="6">The sequence shown here is derived from an EMBL/GenBank/DDBJ whole genome shotgun (WGS) entry which is preliminary data.</text>
</comment>
<keyword evidence="3 4" id="KW-0440">LIM domain</keyword>
<dbReference type="GO" id="GO:0000932">
    <property type="term" value="C:P-body"/>
    <property type="evidence" value="ECO:0007669"/>
    <property type="project" value="TreeGrafter"/>
</dbReference>
<dbReference type="GO" id="GO:0005634">
    <property type="term" value="C:nucleus"/>
    <property type="evidence" value="ECO:0007669"/>
    <property type="project" value="TreeGrafter"/>
</dbReference>
<accession>A0AAN8JIU2</accession>
<dbReference type="SUPFAM" id="SSF57716">
    <property type="entry name" value="Glucocorticoid receptor-like (DNA-binding domain)"/>
    <property type="match status" value="1"/>
</dbReference>
<dbReference type="AlphaFoldDB" id="A0AAN8JIU2"/>
<proteinExistence type="predicted"/>
<dbReference type="Gene3D" id="2.10.110.10">
    <property type="entry name" value="Cysteine Rich Protein"/>
    <property type="match status" value="1"/>
</dbReference>
<dbReference type="GO" id="GO:0003714">
    <property type="term" value="F:transcription corepressor activity"/>
    <property type="evidence" value="ECO:0007669"/>
    <property type="project" value="TreeGrafter"/>
</dbReference>
<reference evidence="6 7" key="1">
    <citation type="submission" date="2024-01" db="EMBL/GenBank/DDBJ databases">
        <title>The genome of the rayed Mediterranean limpet Patella caerulea (Linnaeus, 1758).</title>
        <authorList>
            <person name="Anh-Thu Weber A."/>
            <person name="Halstead-Nussloch G."/>
        </authorList>
    </citation>
    <scope>NUCLEOTIDE SEQUENCE [LARGE SCALE GENOMIC DNA]</scope>
    <source>
        <strain evidence="6">AATW-2023a</strain>
        <tissue evidence="6">Whole specimen</tissue>
    </source>
</reference>
<dbReference type="InterPro" id="IPR047172">
    <property type="entry name" value="Ajuba-like"/>
</dbReference>
<evidence type="ECO:0000259" key="5">
    <source>
        <dbReference type="PROSITE" id="PS50023"/>
    </source>
</evidence>
<dbReference type="GO" id="GO:0001666">
    <property type="term" value="P:response to hypoxia"/>
    <property type="evidence" value="ECO:0007669"/>
    <property type="project" value="TreeGrafter"/>
</dbReference>
<evidence type="ECO:0000313" key="7">
    <source>
        <dbReference type="Proteomes" id="UP001347796"/>
    </source>
</evidence>